<dbReference type="EMBL" id="MU006106">
    <property type="protein sequence ID" value="KAF2835857.1"/>
    <property type="molecule type" value="Genomic_DNA"/>
</dbReference>
<evidence type="ECO:0000259" key="1">
    <source>
        <dbReference type="SMART" id="SM00829"/>
    </source>
</evidence>
<dbReference type="InterPro" id="IPR036291">
    <property type="entry name" value="NAD(P)-bd_dom_sf"/>
</dbReference>
<dbReference type="PANTHER" id="PTHR11695:SF294">
    <property type="entry name" value="RETICULON-4-INTERACTING PROTEIN 1, MITOCHONDRIAL"/>
    <property type="match status" value="1"/>
</dbReference>
<dbReference type="InterPro" id="IPR020843">
    <property type="entry name" value="ER"/>
</dbReference>
<dbReference type="AlphaFoldDB" id="A0A9P4VNM6"/>
<feature type="domain" description="Enoyl reductase (ER)" evidence="1">
    <location>
        <begin position="13"/>
        <end position="327"/>
    </location>
</feature>
<dbReference type="GO" id="GO:0005739">
    <property type="term" value="C:mitochondrion"/>
    <property type="evidence" value="ECO:0007669"/>
    <property type="project" value="TreeGrafter"/>
</dbReference>
<dbReference type="PANTHER" id="PTHR11695">
    <property type="entry name" value="ALCOHOL DEHYDROGENASE RELATED"/>
    <property type="match status" value="1"/>
</dbReference>
<dbReference type="Pfam" id="PF08240">
    <property type="entry name" value="ADH_N"/>
    <property type="match status" value="1"/>
</dbReference>
<dbReference type="SUPFAM" id="SSF51735">
    <property type="entry name" value="NAD(P)-binding Rossmann-fold domains"/>
    <property type="match status" value="1"/>
</dbReference>
<dbReference type="SUPFAM" id="SSF50129">
    <property type="entry name" value="GroES-like"/>
    <property type="match status" value="1"/>
</dbReference>
<sequence>MSKVQAWTHTNPSYPTTLTLTSVPTPDAPPTPTSILVRTRAAALNPVDIRIMNLPLNHLPKLNAPKVAGCDVAGTVIAAGPESGFSKGHEVMGLLMKPGEGTLKEVLVVDTKKAPAVVKKPTGWTWTQAASLPLVWLTARTLIENIGGYVRNGRVVVLGGSSAVGMHVVHLAKQRGWFVLSSCSARNTEFVRSMGANETVDYTKESVSERVRAWKPDTIVDCVGGTECIGIAPRYVTIVGDEHARESMGGPILYFTMPKMLLRWFWGRIGWGEAYDCIYLEENKAFLEEALQLPTDKIIIDSTFKFEDTKDAYDRLNTGRARGKVVVEVGKSS</sequence>
<dbReference type="OrthoDB" id="201656at2759"/>
<dbReference type="Gene3D" id="3.90.180.10">
    <property type="entry name" value="Medium-chain alcohol dehydrogenases, catalytic domain"/>
    <property type="match status" value="1"/>
</dbReference>
<proteinExistence type="predicted"/>
<name>A0A9P4VNM6_9PEZI</name>
<dbReference type="CDD" id="cd08267">
    <property type="entry name" value="MDR1"/>
    <property type="match status" value="1"/>
</dbReference>
<gene>
    <name evidence="2" type="ORF">M501DRAFT_997537</name>
</gene>
<dbReference type="Gene3D" id="3.40.50.720">
    <property type="entry name" value="NAD(P)-binding Rossmann-like Domain"/>
    <property type="match status" value="1"/>
</dbReference>
<dbReference type="SMART" id="SM00829">
    <property type="entry name" value="PKS_ER"/>
    <property type="match status" value="1"/>
</dbReference>
<organism evidence="2 3">
    <name type="scientific">Patellaria atrata CBS 101060</name>
    <dbReference type="NCBI Taxonomy" id="1346257"/>
    <lineage>
        <taxon>Eukaryota</taxon>
        <taxon>Fungi</taxon>
        <taxon>Dikarya</taxon>
        <taxon>Ascomycota</taxon>
        <taxon>Pezizomycotina</taxon>
        <taxon>Dothideomycetes</taxon>
        <taxon>Dothideomycetes incertae sedis</taxon>
        <taxon>Patellariales</taxon>
        <taxon>Patellariaceae</taxon>
        <taxon>Patellaria</taxon>
    </lineage>
</organism>
<evidence type="ECO:0000313" key="3">
    <source>
        <dbReference type="Proteomes" id="UP000799429"/>
    </source>
</evidence>
<protein>
    <submittedName>
        <fullName evidence="2">NAD(P)-binding protein</fullName>
    </submittedName>
</protein>
<evidence type="ECO:0000313" key="2">
    <source>
        <dbReference type="EMBL" id="KAF2835857.1"/>
    </source>
</evidence>
<comment type="caution">
    <text evidence="2">The sequence shown here is derived from an EMBL/GenBank/DDBJ whole genome shotgun (WGS) entry which is preliminary data.</text>
</comment>
<keyword evidence="3" id="KW-1185">Reference proteome</keyword>
<dbReference type="Pfam" id="PF13602">
    <property type="entry name" value="ADH_zinc_N_2"/>
    <property type="match status" value="1"/>
</dbReference>
<dbReference type="GO" id="GO:0016491">
    <property type="term" value="F:oxidoreductase activity"/>
    <property type="evidence" value="ECO:0007669"/>
    <property type="project" value="InterPro"/>
</dbReference>
<dbReference type="InterPro" id="IPR050700">
    <property type="entry name" value="YIM1/Zinc_Alcohol_DH_Fams"/>
</dbReference>
<dbReference type="Proteomes" id="UP000799429">
    <property type="component" value="Unassembled WGS sequence"/>
</dbReference>
<dbReference type="InterPro" id="IPR013154">
    <property type="entry name" value="ADH-like_N"/>
</dbReference>
<reference evidence="2" key="1">
    <citation type="journal article" date="2020" name="Stud. Mycol.">
        <title>101 Dothideomycetes genomes: a test case for predicting lifestyles and emergence of pathogens.</title>
        <authorList>
            <person name="Haridas S."/>
            <person name="Albert R."/>
            <person name="Binder M."/>
            <person name="Bloem J."/>
            <person name="Labutti K."/>
            <person name="Salamov A."/>
            <person name="Andreopoulos B."/>
            <person name="Baker S."/>
            <person name="Barry K."/>
            <person name="Bills G."/>
            <person name="Bluhm B."/>
            <person name="Cannon C."/>
            <person name="Castanera R."/>
            <person name="Culley D."/>
            <person name="Daum C."/>
            <person name="Ezra D."/>
            <person name="Gonzalez J."/>
            <person name="Henrissat B."/>
            <person name="Kuo A."/>
            <person name="Liang C."/>
            <person name="Lipzen A."/>
            <person name="Lutzoni F."/>
            <person name="Magnuson J."/>
            <person name="Mondo S."/>
            <person name="Nolan M."/>
            <person name="Ohm R."/>
            <person name="Pangilinan J."/>
            <person name="Park H.-J."/>
            <person name="Ramirez L."/>
            <person name="Alfaro M."/>
            <person name="Sun H."/>
            <person name="Tritt A."/>
            <person name="Yoshinaga Y."/>
            <person name="Zwiers L.-H."/>
            <person name="Turgeon B."/>
            <person name="Goodwin S."/>
            <person name="Spatafora J."/>
            <person name="Crous P."/>
            <person name="Grigoriev I."/>
        </authorList>
    </citation>
    <scope>NUCLEOTIDE SEQUENCE</scope>
    <source>
        <strain evidence="2">CBS 101060</strain>
    </source>
</reference>
<accession>A0A9P4VNM6</accession>
<dbReference type="InterPro" id="IPR011032">
    <property type="entry name" value="GroES-like_sf"/>
</dbReference>